<evidence type="ECO:0000256" key="1">
    <source>
        <dbReference type="SAM" id="Phobius"/>
    </source>
</evidence>
<keyword evidence="1" id="KW-0472">Membrane</keyword>
<dbReference type="Proteomes" id="UP000309215">
    <property type="component" value="Unassembled WGS sequence"/>
</dbReference>
<comment type="caution">
    <text evidence="2">The sequence shown here is derived from an EMBL/GenBank/DDBJ whole genome shotgun (WGS) entry which is preliminary data.</text>
</comment>
<dbReference type="AlphaFoldDB" id="A0A4U1IW63"/>
<protein>
    <submittedName>
        <fullName evidence="2">Uncharacterized protein</fullName>
    </submittedName>
</protein>
<accession>A0A4U1IW63</accession>
<dbReference type="EMBL" id="SSMQ01000065">
    <property type="protein sequence ID" value="TKC98662.1"/>
    <property type="molecule type" value="Genomic_DNA"/>
</dbReference>
<keyword evidence="3" id="KW-1185">Reference proteome</keyword>
<name>A0A4U1IW63_9BACT</name>
<organism evidence="2 3">
    <name type="scientific">Polyangium fumosum</name>
    <dbReference type="NCBI Taxonomy" id="889272"/>
    <lineage>
        <taxon>Bacteria</taxon>
        <taxon>Pseudomonadati</taxon>
        <taxon>Myxococcota</taxon>
        <taxon>Polyangia</taxon>
        <taxon>Polyangiales</taxon>
        <taxon>Polyangiaceae</taxon>
        <taxon>Polyangium</taxon>
    </lineage>
</organism>
<reference evidence="2 3" key="1">
    <citation type="submission" date="2019-04" db="EMBL/GenBank/DDBJ databases">
        <authorList>
            <person name="Li Y."/>
            <person name="Wang J."/>
        </authorList>
    </citation>
    <scope>NUCLEOTIDE SEQUENCE [LARGE SCALE GENOMIC DNA]</scope>
    <source>
        <strain evidence="2 3">DSM 14668</strain>
    </source>
</reference>
<sequence>MGSSDAEEHVTAAEPSRGLVWPSPTGAWRWLMENGALRMSWMRAPCPPRPAAIFTPPHIFSCIIVLVLAVIGAGCGKLSKDKAREILQKKYDADSTAYCSIDVRREGTGATERYRIMDMLDANAAEACIDALMSIGSANQKRCMGDSQPCDWWTFEPGDTVSVSGTGTFRSVKLPCGEKKLLDVVSVTTEERTAKVLYKQSVRVDESRIKGLASCKLSAPKDGIVEKNATFKQDDDGNWYEMNE</sequence>
<keyword evidence="1" id="KW-0812">Transmembrane</keyword>
<evidence type="ECO:0000313" key="2">
    <source>
        <dbReference type="EMBL" id="TKC98662.1"/>
    </source>
</evidence>
<dbReference type="RefSeq" id="WP_136934490.1">
    <property type="nucleotide sequence ID" value="NZ_SSMQ01000065.1"/>
</dbReference>
<keyword evidence="1" id="KW-1133">Transmembrane helix</keyword>
<feature type="transmembrane region" description="Helical" evidence="1">
    <location>
        <begin position="58"/>
        <end position="79"/>
    </location>
</feature>
<evidence type="ECO:0000313" key="3">
    <source>
        <dbReference type="Proteomes" id="UP000309215"/>
    </source>
</evidence>
<proteinExistence type="predicted"/>
<gene>
    <name evidence="2" type="ORF">E8A74_40545</name>
</gene>